<sequence>MQELLFLAHRIPFPPNKGDKIRSYHMLAHLARRYRVHVGAFIDDPEDWRHVADVQKLCGETCFIALNPLIAKSRSLVALLRREPLTVQYYRNRAFGSWVKRVLAERPIAGIFVFSSAMAQYVDDPRLAVPRVLDFVDMDSDKWRQYAERHRWPQNWVYRREARTLFDAERRWAGIFDKSLFVSQAEADLFCQQAPATRARVVAVENGVDTDYFSPQRKYPNPYAASADVLVFVGAMDYWANADAVQWFADEVFPRVYARQPRSRFYIVGARPSKQVLRLDDLPGVCVTGGVADVRPYVAHAKAVVAPLRIARGVQNKVLEAMAMARPVIATTLAMDGLRGWDALRPLVTDDPARMAEIASRFLQGEDGSTYGASGRACVLQRYSWDANLAGLTDVMHAAVTRTAAVA</sequence>
<reference evidence="1 2" key="1">
    <citation type="journal article" date="2016" name="Nat. Commun.">
        <title>Thousands of microbial genomes shed light on interconnected biogeochemical processes in an aquifer system.</title>
        <authorList>
            <person name="Anantharaman K."/>
            <person name="Brown C.T."/>
            <person name="Hug L.A."/>
            <person name="Sharon I."/>
            <person name="Castelle C.J."/>
            <person name="Probst A.J."/>
            <person name="Thomas B.C."/>
            <person name="Singh A."/>
            <person name="Wilkins M.J."/>
            <person name="Karaoz U."/>
            <person name="Brodie E.L."/>
            <person name="Williams K.H."/>
            <person name="Hubbard S.S."/>
            <person name="Banfield J.F."/>
        </authorList>
    </citation>
    <scope>NUCLEOTIDE SEQUENCE [LARGE SCALE GENOMIC DNA]</scope>
</reference>
<dbReference type="InterPro" id="IPR017521">
    <property type="entry name" value="Sugar_tfrase_PEP-CTERM_Stp1"/>
</dbReference>
<comment type="caution">
    <text evidence="1">The sequence shown here is derived from an EMBL/GenBank/DDBJ whole genome shotgun (WGS) entry which is preliminary data.</text>
</comment>
<dbReference type="NCBIfam" id="TIGR03087">
    <property type="entry name" value="stp1"/>
    <property type="match status" value="1"/>
</dbReference>
<dbReference type="EMBL" id="MFSP01000163">
    <property type="protein sequence ID" value="OGI63009.1"/>
    <property type="molecule type" value="Genomic_DNA"/>
</dbReference>
<dbReference type="Gene3D" id="3.40.50.2000">
    <property type="entry name" value="Glycogen Phosphorylase B"/>
    <property type="match status" value="2"/>
</dbReference>
<proteinExistence type="predicted"/>
<evidence type="ECO:0000313" key="1">
    <source>
        <dbReference type="EMBL" id="OGI63009.1"/>
    </source>
</evidence>
<organism evidence="1 2">
    <name type="scientific">Candidatus Muproteobacteria bacterium RBG_16_60_9</name>
    <dbReference type="NCBI Taxonomy" id="1817755"/>
    <lineage>
        <taxon>Bacteria</taxon>
        <taxon>Pseudomonadati</taxon>
        <taxon>Pseudomonadota</taxon>
        <taxon>Candidatus Muproteobacteria</taxon>
    </lineage>
</organism>
<dbReference type="CDD" id="cd03801">
    <property type="entry name" value="GT4_PimA-like"/>
    <property type="match status" value="1"/>
</dbReference>
<dbReference type="PANTHER" id="PTHR12526:SF600">
    <property type="entry name" value="GLYCOSYL TRANSFERASE GROUP 1"/>
    <property type="match status" value="1"/>
</dbReference>
<dbReference type="SUPFAM" id="SSF53756">
    <property type="entry name" value="UDP-Glycosyltransferase/glycogen phosphorylase"/>
    <property type="match status" value="1"/>
</dbReference>
<name>A0A1F6V0D5_9PROT</name>
<accession>A0A1F6V0D5</accession>
<dbReference type="AlphaFoldDB" id="A0A1F6V0D5"/>
<keyword evidence="1" id="KW-0808">Transferase</keyword>
<evidence type="ECO:0000313" key="2">
    <source>
        <dbReference type="Proteomes" id="UP000179076"/>
    </source>
</evidence>
<dbReference type="Pfam" id="PF13692">
    <property type="entry name" value="Glyco_trans_1_4"/>
    <property type="match status" value="1"/>
</dbReference>
<protein>
    <submittedName>
        <fullName evidence="1">Sugar transferase</fullName>
    </submittedName>
</protein>
<dbReference type="PANTHER" id="PTHR12526">
    <property type="entry name" value="GLYCOSYLTRANSFERASE"/>
    <property type="match status" value="1"/>
</dbReference>
<dbReference type="GO" id="GO:0016757">
    <property type="term" value="F:glycosyltransferase activity"/>
    <property type="evidence" value="ECO:0007669"/>
    <property type="project" value="TreeGrafter"/>
</dbReference>
<dbReference type="Proteomes" id="UP000179076">
    <property type="component" value="Unassembled WGS sequence"/>
</dbReference>
<gene>
    <name evidence="1" type="ORF">A2W18_12990</name>
</gene>